<dbReference type="PANTHER" id="PTHR30105">
    <property type="entry name" value="UNCHARACTERIZED YIBQ-RELATED"/>
    <property type="match status" value="1"/>
</dbReference>
<proteinExistence type="predicted"/>
<dbReference type="CDD" id="cd10936">
    <property type="entry name" value="CE4_DAC2"/>
    <property type="match status" value="1"/>
</dbReference>
<name>A0ABW5C9Q4_9PROT</name>
<gene>
    <name evidence="2" type="ORF">ACFSNB_09415</name>
</gene>
<evidence type="ECO:0000256" key="1">
    <source>
        <dbReference type="SAM" id="MobiDB-lite"/>
    </source>
</evidence>
<dbReference type="Proteomes" id="UP001597296">
    <property type="component" value="Unassembled WGS sequence"/>
</dbReference>
<evidence type="ECO:0000313" key="3">
    <source>
        <dbReference type="Proteomes" id="UP001597296"/>
    </source>
</evidence>
<organism evidence="2 3">
    <name type="scientific">Phaeospirillum tilakii</name>
    <dbReference type="NCBI Taxonomy" id="741673"/>
    <lineage>
        <taxon>Bacteria</taxon>
        <taxon>Pseudomonadati</taxon>
        <taxon>Pseudomonadota</taxon>
        <taxon>Alphaproteobacteria</taxon>
        <taxon>Rhodospirillales</taxon>
        <taxon>Rhodospirillaceae</taxon>
        <taxon>Phaeospirillum</taxon>
    </lineage>
</organism>
<feature type="compositionally biased region" description="Pro residues" evidence="1">
    <location>
        <begin position="40"/>
        <end position="128"/>
    </location>
</feature>
<reference evidence="3" key="1">
    <citation type="journal article" date="2019" name="Int. J. Syst. Evol. Microbiol.">
        <title>The Global Catalogue of Microorganisms (GCM) 10K type strain sequencing project: providing services to taxonomists for standard genome sequencing and annotation.</title>
        <authorList>
            <consortium name="The Broad Institute Genomics Platform"/>
            <consortium name="The Broad Institute Genome Sequencing Center for Infectious Disease"/>
            <person name="Wu L."/>
            <person name="Ma J."/>
        </authorList>
    </citation>
    <scope>NUCLEOTIDE SEQUENCE [LARGE SCALE GENOMIC DNA]</scope>
    <source>
        <strain evidence="3">KCTC 15012</strain>
    </source>
</reference>
<dbReference type="Gene3D" id="3.20.20.370">
    <property type="entry name" value="Glycoside hydrolase/deacetylase"/>
    <property type="match status" value="1"/>
</dbReference>
<dbReference type="InterPro" id="IPR011330">
    <property type="entry name" value="Glyco_hydro/deAcase_b/a-brl"/>
</dbReference>
<dbReference type="RefSeq" id="WP_377315922.1">
    <property type="nucleotide sequence ID" value="NZ_JBHUIY010000015.1"/>
</dbReference>
<keyword evidence="3" id="KW-1185">Reference proteome</keyword>
<comment type="caution">
    <text evidence="2">The sequence shown here is derived from an EMBL/GenBank/DDBJ whole genome shotgun (WGS) entry which is preliminary data.</text>
</comment>
<feature type="region of interest" description="Disordered" evidence="1">
    <location>
        <begin position="37"/>
        <end position="130"/>
    </location>
</feature>
<dbReference type="PANTHER" id="PTHR30105:SF2">
    <property type="entry name" value="DIVERGENT POLYSACCHARIDE DEACETYLASE SUPERFAMILY"/>
    <property type="match status" value="1"/>
</dbReference>
<accession>A0ABW5C9Q4</accession>
<dbReference type="InterPro" id="IPR006837">
    <property type="entry name" value="Divergent_DAC"/>
</dbReference>
<dbReference type="Pfam" id="PF04748">
    <property type="entry name" value="Polysacc_deac_2"/>
    <property type="match status" value="1"/>
</dbReference>
<protein>
    <submittedName>
        <fullName evidence="2">Divergent polysaccharide deacetylase family protein</fullName>
    </submittedName>
</protein>
<dbReference type="EMBL" id="JBHUIY010000015">
    <property type="protein sequence ID" value="MFD2234024.1"/>
    <property type="molecule type" value="Genomic_DNA"/>
</dbReference>
<evidence type="ECO:0000313" key="2">
    <source>
        <dbReference type="EMBL" id="MFD2234024.1"/>
    </source>
</evidence>
<dbReference type="SUPFAM" id="SSF88713">
    <property type="entry name" value="Glycoside hydrolase/deacetylase"/>
    <property type="match status" value="1"/>
</dbReference>
<sequence>MRNREPRPLWERPGAMVAAVAVMLAVGLALGVGIGSGLRTPPPAPPPPLVIQAIPPAPPPVVVDEPPPPPQVEPEPEPVPPPAPVEEAPPAPAPVEPPPVSLPPPPPQPPQPQVAMLPPPRPPAPPAGTAPWLRHAVPAPHVGGRPMVVVIIDDLGVDRRRAEQVVRMPGPLTLSFMTYATDLARLTGEARRHGHELMVHVPMQPMATAIDAGPQALTVGLSAEEIRRRLDWALSRFDGYIGINNHMGSRFTADPAAMAVVMAELRRRGLAFVDSVTTDRSVAAKLAREYGVPVASRDIFLDNDQSVALVQAQLAKVEARARRTGFAIAIGHPHDATIAALNGWLPTLAGKGLVLVPVSTLIRDNRPAR</sequence>